<sequence>MAVGGAAKGIALQLLDRDATRLQLDELSRAVPLHEQELVLEFAAQIDGYPERITSHSIVVGEFNAVTTFTLQYD</sequence>
<dbReference type="GO" id="GO:0007155">
    <property type="term" value="P:cell adhesion"/>
    <property type="evidence" value="ECO:0007669"/>
    <property type="project" value="InterPro"/>
</dbReference>
<dbReference type="GO" id="GO:0009289">
    <property type="term" value="C:pilus"/>
    <property type="evidence" value="ECO:0007669"/>
    <property type="project" value="InterPro"/>
</dbReference>
<dbReference type="InterPro" id="IPR008966">
    <property type="entry name" value="Adhesion_dom_sf"/>
</dbReference>
<dbReference type="SUPFAM" id="SSF49401">
    <property type="entry name" value="Bacterial adhesins"/>
    <property type="match status" value="1"/>
</dbReference>
<dbReference type="InterPro" id="IPR036937">
    <property type="entry name" value="Adhesion_dom_fimbrial_sf"/>
</dbReference>
<gene>
    <name evidence="1" type="ORF">CJP16_09845</name>
</gene>
<dbReference type="Proteomes" id="UP000233467">
    <property type="component" value="Unassembled WGS sequence"/>
</dbReference>
<reference evidence="1 2" key="1">
    <citation type="journal article" date="2017" name="Front. Microbiol.">
        <title>Strong Genomic and Phenotypic Heterogeneity in the Aeromonas sobria Species Complex.</title>
        <authorList>
            <person name="Gauthier J."/>
            <person name="Vincent A.T."/>
            <person name="Charette S.J."/>
            <person name="Derome N."/>
        </authorList>
    </citation>
    <scope>NUCLEOTIDE SEQUENCE [LARGE SCALE GENOMIC DNA]</scope>
    <source>
        <strain evidence="1 2">TM18</strain>
    </source>
</reference>
<dbReference type="EMBL" id="NQMM01000027">
    <property type="protein sequence ID" value="PKQ78833.1"/>
    <property type="molecule type" value="Genomic_DNA"/>
</dbReference>
<protein>
    <recommendedName>
        <fullName evidence="3">Fimbrial protein</fullName>
    </recommendedName>
</protein>
<evidence type="ECO:0000313" key="2">
    <source>
        <dbReference type="Proteomes" id="UP000233467"/>
    </source>
</evidence>
<evidence type="ECO:0008006" key="3">
    <source>
        <dbReference type="Google" id="ProtNLM"/>
    </source>
</evidence>
<keyword evidence="2" id="KW-1185">Reference proteome</keyword>
<dbReference type="AlphaFoldDB" id="A0A2N3J020"/>
<organism evidence="1 2">
    <name type="scientific">Aeromonas sobria</name>
    <dbReference type="NCBI Taxonomy" id="646"/>
    <lineage>
        <taxon>Bacteria</taxon>
        <taxon>Pseudomonadati</taxon>
        <taxon>Pseudomonadota</taxon>
        <taxon>Gammaproteobacteria</taxon>
        <taxon>Aeromonadales</taxon>
        <taxon>Aeromonadaceae</taxon>
        <taxon>Aeromonas</taxon>
    </lineage>
</organism>
<accession>A0A2N3J020</accession>
<comment type="caution">
    <text evidence="1">The sequence shown here is derived from an EMBL/GenBank/DDBJ whole genome shotgun (WGS) entry which is preliminary data.</text>
</comment>
<dbReference type="Gene3D" id="2.60.40.1090">
    <property type="entry name" value="Fimbrial-type adhesion domain"/>
    <property type="match status" value="1"/>
</dbReference>
<proteinExistence type="predicted"/>
<name>A0A2N3J020_AERSO</name>
<evidence type="ECO:0000313" key="1">
    <source>
        <dbReference type="EMBL" id="PKQ78833.1"/>
    </source>
</evidence>